<organism evidence="4 5">
    <name type="scientific">Sulfobacillus thermotolerans</name>
    <dbReference type="NCBI Taxonomy" id="338644"/>
    <lineage>
        <taxon>Bacteria</taxon>
        <taxon>Bacillati</taxon>
        <taxon>Bacillota</taxon>
        <taxon>Clostridia</taxon>
        <taxon>Eubacteriales</taxon>
        <taxon>Clostridiales Family XVII. Incertae Sedis</taxon>
        <taxon>Sulfobacillus</taxon>
    </lineage>
</organism>
<dbReference type="InterPro" id="IPR016181">
    <property type="entry name" value="Acyl_CoA_acyltransferase"/>
</dbReference>
<protein>
    <recommendedName>
        <fullName evidence="3">N-acetyltransferase domain-containing protein</fullName>
    </recommendedName>
</protein>
<dbReference type="CDD" id="cd04301">
    <property type="entry name" value="NAT_SF"/>
    <property type="match status" value="1"/>
</dbReference>
<proteinExistence type="predicted"/>
<evidence type="ECO:0000259" key="3">
    <source>
        <dbReference type="PROSITE" id="PS51186"/>
    </source>
</evidence>
<dbReference type="SUPFAM" id="SSF55729">
    <property type="entry name" value="Acyl-CoA N-acyltransferases (Nat)"/>
    <property type="match status" value="1"/>
</dbReference>
<evidence type="ECO:0000256" key="1">
    <source>
        <dbReference type="ARBA" id="ARBA00022679"/>
    </source>
</evidence>
<dbReference type="Pfam" id="PF00583">
    <property type="entry name" value="Acetyltransf_1"/>
    <property type="match status" value="1"/>
</dbReference>
<dbReference type="Proteomes" id="UP000325292">
    <property type="component" value="Chromosome"/>
</dbReference>
<evidence type="ECO:0000256" key="2">
    <source>
        <dbReference type="ARBA" id="ARBA00023315"/>
    </source>
</evidence>
<keyword evidence="2" id="KW-0012">Acyltransferase</keyword>
<dbReference type="InterPro" id="IPR050832">
    <property type="entry name" value="Bact_Acetyltransf"/>
</dbReference>
<evidence type="ECO:0000313" key="4">
    <source>
        <dbReference type="EMBL" id="AUW93064.1"/>
    </source>
</evidence>
<gene>
    <name evidence="4" type="ORF">BXT84_03115</name>
</gene>
<evidence type="ECO:0000313" key="5">
    <source>
        <dbReference type="Proteomes" id="UP000325292"/>
    </source>
</evidence>
<keyword evidence="1" id="KW-0808">Transferase</keyword>
<name>A0ABM6RP13_9FIRM</name>
<dbReference type="InterPro" id="IPR000182">
    <property type="entry name" value="GNAT_dom"/>
</dbReference>
<keyword evidence="5" id="KW-1185">Reference proteome</keyword>
<dbReference type="PANTHER" id="PTHR43877:SF2">
    <property type="entry name" value="AMINOALKYLPHOSPHONATE N-ACETYLTRANSFERASE-RELATED"/>
    <property type="match status" value="1"/>
</dbReference>
<dbReference type="Gene3D" id="3.40.630.30">
    <property type="match status" value="1"/>
</dbReference>
<dbReference type="PROSITE" id="PS51186">
    <property type="entry name" value="GNAT"/>
    <property type="match status" value="1"/>
</dbReference>
<sequence length="165" mass="18677">MNQYIYRLWETKDIPEIAKLMSSLPLWQHYGVSYLSAAERLKALWLEGEQGFAVVNSSGLLVGFVLFNTKTFGNNGYIRLFGVSPHKARAGIGQSLLQHVECALHQQGVSKLLLLCTDWNYSARSFYEKVGFVKIGELPNWVLEGTIEVLYAKYLLPISDCSREI</sequence>
<feature type="domain" description="N-acetyltransferase" evidence="3">
    <location>
        <begin position="4"/>
        <end position="156"/>
    </location>
</feature>
<accession>A0ABM6RP13</accession>
<reference evidence="4 5" key="1">
    <citation type="journal article" date="2019" name="Sci. Rep.">
        <title>Sulfobacillus thermotolerans: new insights into resistance and metabolic capacities of acidophilic chemolithotrophs.</title>
        <authorList>
            <person name="Panyushkina A.E."/>
            <person name="Babenko V.V."/>
            <person name="Nikitina A.S."/>
            <person name="Selezneva O.V."/>
            <person name="Tsaplina I.A."/>
            <person name="Letarova M.A."/>
            <person name="Kostryukova E.S."/>
            <person name="Letarov A.V."/>
        </authorList>
    </citation>
    <scope>NUCLEOTIDE SEQUENCE [LARGE SCALE GENOMIC DNA]</scope>
    <source>
        <strain evidence="4 5">Kr1</strain>
    </source>
</reference>
<dbReference type="PANTHER" id="PTHR43877">
    <property type="entry name" value="AMINOALKYLPHOSPHONATE N-ACETYLTRANSFERASE-RELATED-RELATED"/>
    <property type="match status" value="1"/>
</dbReference>
<dbReference type="EMBL" id="CP019454">
    <property type="protein sequence ID" value="AUW93064.1"/>
    <property type="molecule type" value="Genomic_DNA"/>
</dbReference>